<feature type="compositionally biased region" description="Polar residues" evidence="3">
    <location>
        <begin position="279"/>
        <end position="290"/>
    </location>
</feature>
<gene>
    <name evidence="5" type="ORF">H6P81_018209</name>
</gene>
<feature type="region of interest" description="Disordered" evidence="3">
    <location>
        <begin position="278"/>
        <end position="314"/>
    </location>
</feature>
<dbReference type="PANTHER" id="PTHR31471">
    <property type="entry name" value="OS02G0116800 PROTEIN"/>
    <property type="match status" value="1"/>
</dbReference>
<protein>
    <recommendedName>
        <fullName evidence="4">Remorin C-terminal domain-containing protein</fullName>
    </recommendedName>
</protein>
<evidence type="ECO:0000256" key="3">
    <source>
        <dbReference type="SAM" id="MobiDB-lite"/>
    </source>
</evidence>
<dbReference type="InterPro" id="IPR005516">
    <property type="entry name" value="Remorin_C"/>
</dbReference>
<dbReference type="AlphaFoldDB" id="A0AAV7E0G5"/>
<evidence type="ECO:0000313" key="6">
    <source>
        <dbReference type="Proteomes" id="UP000825729"/>
    </source>
</evidence>
<dbReference type="EMBL" id="JAINDJ010000007">
    <property type="protein sequence ID" value="KAG9442355.1"/>
    <property type="molecule type" value="Genomic_DNA"/>
</dbReference>
<evidence type="ECO:0000256" key="2">
    <source>
        <dbReference type="SAM" id="Coils"/>
    </source>
</evidence>
<feature type="compositionally biased region" description="Low complexity" evidence="3">
    <location>
        <begin position="294"/>
        <end position="313"/>
    </location>
</feature>
<comment type="caution">
    <text evidence="5">The sequence shown here is derived from an EMBL/GenBank/DDBJ whole genome shotgun (WGS) entry which is preliminary data.</text>
</comment>
<accession>A0AAV7E0G5</accession>
<feature type="region of interest" description="Disordered" evidence="3">
    <location>
        <begin position="1"/>
        <end position="20"/>
    </location>
</feature>
<name>A0AAV7E0G5_ARIFI</name>
<feature type="domain" description="Remorin C-terminal" evidence="4">
    <location>
        <begin position="391"/>
        <end position="494"/>
    </location>
</feature>
<organism evidence="5 6">
    <name type="scientific">Aristolochia fimbriata</name>
    <name type="common">White veined hardy Dutchman's pipe vine</name>
    <dbReference type="NCBI Taxonomy" id="158543"/>
    <lineage>
        <taxon>Eukaryota</taxon>
        <taxon>Viridiplantae</taxon>
        <taxon>Streptophyta</taxon>
        <taxon>Embryophyta</taxon>
        <taxon>Tracheophyta</taxon>
        <taxon>Spermatophyta</taxon>
        <taxon>Magnoliopsida</taxon>
        <taxon>Magnoliidae</taxon>
        <taxon>Piperales</taxon>
        <taxon>Aristolochiaceae</taxon>
        <taxon>Aristolochia</taxon>
    </lineage>
</organism>
<dbReference type="Pfam" id="PF03763">
    <property type="entry name" value="Remorin_C"/>
    <property type="match status" value="1"/>
</dbReference>
<keyword evidence="6" id="KW-1185">Reference proteome</keyword>
<reference evidence="5 6" key="1">
    <citation type="submission" date="2021-07" db="EMBL/GenBank/DDBJ databases">
        <title>The Aristolochia fimbriata genome: insights into angiosperm evolution, floral development and chemical biosynthesis.</title>
        <authorList>
            <person name="Jiao Y."/>
        </authorList>
    </citation>
    <scope>NUCLEOTIDE SEQUENCE [LARGE SCALE GENOMIC DNA]</scope>
    <source>
        <strain evidence="5">IBCAS-2021</strain>
        <tissue evidence="5">Leaf</tissue>
    </source>
</reference>
<feature type="coiled-coil region" evidence="2">
    <location>
        <begin position="403"/>
        <end position="480"/>
    </location>
</feature>
<comment type="similarity">
    <text evidence="1">Belongs to the remorin family.</text>
</comment>
<proteinExistence type="inferred from homology"/>
<dbReference type="PANTHER" id="PTHR31471:SF1">
    <property type="entry name" value="OS12G0613600 PROTEIN"/>
    <property type="match status" value="1"/>
</dbReference>
<evidence type="ECO:0000259" key="4">
    <source>
        <dbReference type="Pfam" id="PF03763"/>
    </source>
</evidence>
<sequence>MDYERIGKPQGGGLSPSKLRNMLLRVEKKRKEEEKLESVFSLRSEQVDVDESVVTTSENCKDVIECSTSTTTEVTSLDMTVDQRFKELTLTNYRIRSLEDNSVMDYDSGHESASVSSAFEFQKAERAPHRVPFAPFSKPAPSKWDDAQKWIASPTSNRQKSGQSQLQNAPVGLRKTGVLAYGNRQSATKVVVEIPDKKIEEADTKRIDLSQAKKDSGGQKHINWAPEPYPMADACALADSAMSVNRHDSSASVHSATAFIPPPSTVRSVSMRDMGTEMTPITSQEPSRNGTPVRATTPTRSPNSSRPSTPGRPAVFSSPVETMSQLMDSGNKELSEKELQKKTKMEIMALGTQLGKMNIAAWASKEEEDEDASASLKTLATEQSKLAKSVVEARAAAWEEAEKAKYTARYKREEIKIQAWENHQKAKTEAEMRKIEVEVERMRARAHDKLMNKLAAARHKAEEKRAAAEAKRNRQAAKTEQQAEYIRKTGLIPSSFSCCTWCF</sequence>
<dbReference type="Proteomes" id="UP000825729">
    <property type="component" value="Unassembled WGS sequence"/>
</dbReference>
<keyword evidence="2" id="KW-0175">Coiled coil</keyword>
<evidence type="ECO:0000313" key="5">
    <source>
        <dbReference type="EMBL" id="KAG9442355.1"/>
    </source>
</evidence>
<evidence type="ECO:0000256" key="1">
    <source>
        <dbReference type="ARBA" id="ARBA00005711"/>
    </source>
</evidence>